<organism evidence="8 9">
    <name type="scientific">Oxyplasma meridianum</name>
    <dbReference type="NCBI Taxonomy" id="3073602"/>
    <lineage>
        <taxon>Archaea</taxon>
        <taxon>Methanobacteriati</taxon>
        <taxon>Thermoplasmatota</taxon>
        <taxon>Thermoplasmata</taxon>
        <taxon>Thermoplasmatales</taxon>
        <taxon>Thermoplasmataceae</taxon>
        <taxon>Oxyplasma</taxon>
    </lineage>
</organism>
<sequence>MDSGWNTMLRREGGNYYTISSYPRPVYGEKVKKENGFYKRYWDPKRSKLSAALKKGLRYIPFEKDSRVLYLGASTGTTVSHIVDLCPEGEVFAVEYSFESFTKLLNISGERKNLFPFLEDAMNIENIAGFINNPEVIYQDISQRHQVQIFNLAAATFKSVKKAVLIIKVRAINARQNEKDIVRNSIKGINGFKVLEIIDLKPFDKSNYLVYLERP</sequence>
<dbReference type="PANTHER" id="PTHR10335">
    <property type="entry name" value="RRNA 2-O-METHYLTRANSFERASE FIBRILLARIN"/>
    <property type="match status" value="1"/>
</dbReference>
<evidence type="ECO:0000256" key="7">
    <source>
        <dbReference type="ARBA" id="ARBA00022884"/>
    </source>
</evidence>
<evidence type="ECO:0000256" key="5">
    <source>
        <dbReference type="ARBA" id="ARBA00022679"/>
    </source>
</evidence>
<dbReference type="InterPro" id="IPR029063">
    <property type="entry name" value="SAM-dependent_MTases_sf"/>
</dbReference>
<dbReference type="GeneID" id="95967059"/>
<protein>
    <recommendedName>
        <fullName evidence="2">rRNA 2'-O-methyltransferase fibrillarin</fullName>
    </recommendedName>
</protein>
<accession>A0AAX4NG35</accession>
<dbReference type="PANTHER" id="PTHR10335:SF17">
    <property type="entry name" value="FIBRILLARIN"/>
    <property type="match status" value="1"/>
</dbReference>
<evidence type="ECO:0000256" key="6">
    <source>
        <dbReference type="ARBA" id="ARBA00022694"/>
    </source>
</evidence>
<dbReference type="GO" id="GO:0003723">
    <property type="term" value="F:RNA binding"/>
    <property type="evidence" value="ECO:0007669"/>
    <property type="project" value="UniProtKB-KW"/>
</dbReference>
<reference evidence="8 9" key="1">
    <citation type="submission" date="2023-09" db="EMBL/GenBank/DDBJ databases">
        <authorList>
            <person name="Golyshina O.V."/>
            <person name="Lunev E.A."/>
            <person name="Bargiela R."/>
            <person name="Gaines M.C."/>
            <person name="Daum B."/>
            <person name="Bale N.J."/>
            <person name="Koenen M."/>
            <person name="Sinninghe Damst J.S."/>
            <person name="Yakimov M."/>
            <person name="Golyshin P.N."/>
        </authorList>
    </citation>
    <scope>NUCLEOTIDE SEQUENCE [LARGE SCALE GENOMIC DNA]</scope>
    <source>
        <strain evidence="8 9">M1</strain>
    </source>
</reference>
<dbReference type="Gene3D" id="3.40.50.150">
    <property type="entry name" value="Vaccinia Virus protein VP39"/>
    <property type="match status" value="1"/>
</dbReference>
<keyword evidence="5" id="KW-0808">Transferase</keyword>
<dbReference type="PRINTS" id="PR00052">
    <property type="entry name" value="FIBRILLARIN"/>
</dbReference>
<dbReference type="InterPro" id="IPR000692">
    <property type="entry name" value="Fibrillarin"/>
</dbReference>
<dbReference type="KEGG" id="omr:OXIME_000335"/>
<keyword evidence="3" id="KW-0698">rRNA processing</keyword>
<dbReference type="NCBIfam" id="NF003276">
    <property type="entry name" value="PRK04266.1-2"/>
    <property type="match status" value="1"/>
</dbReference>
<evidence type="ECO:0000256" key="4">
    <source>
        <dbReference type="ARBA" id="ARBA00022603"/>
    </source>
</evidence>
<dbReference type="EMBL" id="CP133772">
    <property type="protein sequence ID" value="WYX99791.1"/>
    <property type="molecule type" value="Genomic_DNA"/>
</dbReference>
<dbReference type="GO" id="GO:0000494">
    <property type="term" value="P:box C/D sno(s)RNA 3'-end processing"/>
    <property type="evidence" value="ECO:0007669"/>
    <property type="project" value="TreeGrafter"/>
</dbReference>
<dbReference type="SUPFAM" id="SSF53335">
    <property type="entry name" value="S-adenosyl-L-methionine-dependent methyltransferases"/>
    <property type="match status" value="1"/>
</dbReference>
<keyword evidence="6" id="KW-0819">tRNA processing</keyword>
<dbReference type="GO" id="GO:1990259">
    <property type="term" value="F:histone H2AQ104 methyltransferase activity"/>
    <property type="evidence" value="ECO:0007669"/>
    <property type="project" value="TreeGrafter"/>
</dbReference>
<evidence type="ECO:0000256" key="2">
    <source>
        <dbReference type="ARBA" id="ARBA00015190"/>
    </source>
</evidence>
<proteinExistence type="inferred from homology"/>
<evidence type="ECO:0000256" key="3">
    <source>
        <dbReference type="ARBA" id="ARBA00022552"/>
    </source>
</evidence>
<dbReference type="Proteomes" id="UP001451606">
    <property type="component" value="Chromosome"/>
</dbReference>
<keyword evidence="4" id="KW-0489">Methyltransferase</keyword>
<gene>
    <name evidence="8" type="ORF">OXIME_000335</name>
</gene>
<dbReference type="GO" id="GO:0008649">
    <property type="term" value="F:rRNA methyltransferase activity"/>
    <property type="evidence" value="ECO:0007669"/>
    <property type="project" value="TreeGrafter"/>
</dbReference>
<dbReference type="SMART" id="SM01206">
    <property type="entry name" value="Fibrillarin"/>
    <property type="match status" value="1"/>
</dbReference>
<comment type="similarity">
    <text evidence="1">Belongs to the methyltransferase superfamily. Fibrillarin family.</text>
</comment>
<dbReference type="RefSeq" id="WP_393971753.1">
    <property type="nucleotide sequence ID" value="NZ_CP133772.1"/>
</dbReference>
<name>A0AAX4NG35_9ARCH</name>
<evidence type="ECO:0000313" key="9">
    <source>
        <dbReference type="Proteomes" id="UP001451606"/>
    </source>
</evidence>
<keyword evidence="9" id="KW-1185">Reference proteome</keyword>
<dbReference type="AlphaFoldDB" id="A0AAX4NG35"/>
<dbReference type="GO" id="GO:0008033">
    <property type="term" value="P:tRNA processing"/>
    <property type="evidence" value="ECO:0007669"/>
    <property type="project" value="UniProtKB-KW"/>
</dbReference>
<keyword evidence="7" id="KW-0694">RNA-binding</keyword>
<dbReference type="Pfam" id="PF01269">
    <property type="entry name" value="Fibrillarin"/>
    <property type="match status" value="1"/>
</dbReference>
<evidence type="ECO:0000256" key="1">
    <source>
        <dbReference type="ARBA" id="ARBA00010632"/>
    </source>
</evidence>
<evidence type="ECO:0000313" key="8">
    <source>
        <dbReference type="EMBL" id="WYX99791.1"/>
    </source>
</evidence>